<dbReference type="GO" id="GO:0003885">
    <property type="term" value="F:D-arabinono-1,4-lactone oxidase activity"/>
    <property type="evidence" value="ECO:0007669"/>
    <property type="project" value="InterPro"/>
</dbReference>
<proteinExistence type="predicted"/>
<dbReference type="PANTHER" id="PTHR43762">
    <property type="entry name" value="L-GULONOLACTONE OXIDASE"/>
    <property type="match status" value="1"/>
</dbReference>
<dbReference type="InterPro" id="IPR007173">
    <property type="entry name" value="ALO_C"/>
</dbReference>
<dbReference type="SUPFAM" id="SSF55103">
    <property type="entry name" value="FAD-linked oxidases, C-terminal domain"/>
    <property type="match status" value="1"/>
</dbReference>
<evidence type="ECO:0000313" key="5">
    <source>
        <dbReference type="EMBL" id="SFS12407.1"/>
    </source>
</evidence>
<dbReference type="PROSITE" id="PS51387">
    <property type="entry name" value="FAD_PCMH"/>
    <property type="match status" value="1"/>
</dbReference>
<evidence type="ECO:0000256" key="2">
    <source>
        <dbReference type="ARBA" id="ARBA00022827"/>
    </source>
</evidence>
<gene>
    <name evidence="5" type="ORF">SAMN05192580_3738</name>
</gene>
<protein>
    <submittedName>
        <fullName evidence="5">FAD/FMN-containing dehydrogenase</fullName>
    </submittedName>
</protein>
<keyword evidence="3" id="KW-0560">Oxidoreductase</keyword>
<dbReference type="Pfam" id="PF01565">
    <property type="entry name" value="FAD_binding_4"/>
    <property type="match status" value="1"/>
</dbReference>
<dbReference type="GO" id="GO:0016020">
    <property type="term" value="C:membrane"/>
    <property type="evidence" value="ECO:0007669"/>
    <property type="project" value="InterPro"/>
</dbReference>
<dbReference type="GO" id="GO:0071949">
    <property type="term" value="F:FAD binding"/>
    <property type="evidence" value="ECO:0007669"/>
    <property type="project" value="InterPro"/>
</dbReference>
<dbReference type="Gene3D" id="3.30.465.10">
    <property type="match status" value="1"/>
</dbReference>
<dbReference type="InterPro" id="IPR016169">
    <property type="entry name" value="FAD-bd_PCMH_sub2"/>
</dbReference>
<accession>A0A1I6M9T7</accession>
<keyword evidence="2" id="KW-0274">FAD</keyword>
<name>A0A1I6M9T7_9SPHN</name>
<dbReference type="InterPro" id="IPR010031">
    <property type="entry name" value="FAD_lactone_oxidase-like"/>
</dbReference>
<sequence>MQRLSNPGNYPFIDTEVVFPASRISAEDAVCAFDNCIARGAGLSISDGALNDAHIVSTRNLNRFVSFDAATGILVAEAGVILADIAAAFVPRGWSLSTVPGTNQITLGGAIASDVHGKNHHTSGSFDRHVLWLDVLTAAQGIVRCSPTQEAELFHATCGGMGLTGLILAGAVQLVRVCGAWIKETGFKTRCLSQTLDLCAELYSYPYLVAWIDPHADGSSMGRGYVMCGEPVDAHAFEGAASRSRASKQGSKSFRVPAFVPVATIDSRVLTQSINMLYTLKGLRGSSGRLICAEAFHSPIQSLDLRLFGGSHVTYQFTVPFLAHEAFRSIFRRIVDSGLGSLISVLKLFGPQPQHPENISFPQRGYNLGIDFRVSRKMFTLFRELDSIVLDYGGRHYLSKDVCLEPKSVRRGYGDKVENFLAVKRKWDPDNRFRSLQSMRLQLY</sequence>
<reference evidence="5 6" key="1">
    <citation type="submission" date="2016-10" db="EMBL/GenBank/DDBJ databases">
        <authorList>
            <person name="de Groot N.N."/>
        </authorList>
    </citation>
    <scope>NUCLEOTIDE SEQUENCE [LARGE SCALE GENOMIC DNA]</scope>
    <source>
        <strain evidence="5 6">S5-249</strain>
    </source>
</reference>
<dbReference type="SUPFAM" id="SSF56176">
    <property type="entry name" value="FAD-binding/transporter-associated domain-like"/>
    <property type="match status" value="1"/>
</dbReference>
<evidence type="ECO:0000259" key="4">
    <source>
        <dbReference type="PROSITE" id="PS51387"/>
    </source>
</evidence>
<feature type="domain" description="FAD-binding PCMH-type" evidence="4">
    <location>
        <begin position="10"/>
        <end position="177"/>
    </location>
</feature>
<organism evidence="5 6">
    <name type="scientific">Sphingomonas jatrophae</name>
    <dbReference type="NCBI Taxonomy" id="1166337"/>
    <lineage>
        <taxon>Bacteria</taxon>
        <taxon>Pseudomonadati</taxon>
        <taxon>Pseudomonadota</taxon>
        <taxon>Alphaproteobacteria</taxon>
        <taxon>Sphingomonadales</taxon>
        <taxon>Sphingomonadaceae</taxon>
        <taxon>Sphingomonas</taxon>
    </lineage>
</organism>
<evidence type="ECO:0000313" key="6">
    <source>
        <dbReference type="Proteomes" id="UP000198824"/>
    </source>
</evidence>
<dbReference type="PANTHER" id="PTHR43762:SF1">
    <property type="entry name" value="D-ARABINONO-1,4-LACTONE OXIDASE"/>
    <property type="match status" value="1"/>
</dbReference>
<dbReference type="Pfam" id="PF04030">
    <property type="entry name" value="ALO"/>
    <property type="match status" value="1"/>
</dbReference>
<dbReference type="AlphaFoldDB" id="A0A1I6M9T7"/>
<dbReference type="Proteomes" id="UP000198824">
    <property type="component" value="Unassembled WGS sequence"/>
</dbReference>
<keyword evidence="6" id="KW-1185">Reference proteome</keyword>
<dbReference type="EMBL" id="FOZG01000003">
    <property type="protein sequence ID" value="SFS12407.1"/>
    <property type="molecule type" value="Genomic_DNA"/>
</dbReference>
<dbReference type="InterPro" id="IPR036318">
    <property type="entry name" value="FAD-bd_PCMH-like_sf"/>
</dbReference>
<evidence type="ECO:0000256" key="1">
    <source>
        <dbReference type="ARBA" id="ARBA00022630"/>
    </source>
</evidence>
<dbReference type="InterPro" id="IPR016166">
    <property type="entry name" value="FAD-bd_PCMH"/>
</dbReference>
<dbReference type="InterPro" id="IPR006094">
    <property type="entry name" value="Oxid_FAD_bind_N"/>
</dbReference>
<dbReference type="InterPro" id="IPR016164">
    <property type="entry name" value="FAD-linked_Oxase-like_C"/>
</dbReference>
<evidence type="ECO:0000256" key="3">
    <source>
        <dbReference type="ARBA" id="ARBA00023002"/>
    </source>
</evidence>
<dbReference type="STRING" id="1166337.SAMN05192580_3738"/>
<keyword evidence="1" id="KW-0285">Flavoprotein</keyword>